<dbReference type="AlphaFoldDB" id="A0A7S2EI74"/>
<name>A0A7S2EI74_9STRA</name>
<dbReference type="Gene3D" id="3.60.20.10">
    <property type="entry name" value="Glutamine Phosphoribosylpyrophosphate, subunit 1, domain 1"/>
    <property type="match status" value="2"/>
</dbReference>
<dbReference type="InterPro" id="IPR023333">
    <property type="entry name" value="Proteasome_suB-type"/>
</dbReference>
<evidence type="ECO:0000256" key="3">
    <source>
        <dbReference type="ARBA" id="ARBA00022801"/>
    </source>
</evidence>
<dbReference type="InterPro" id="IPR001353">
    <property type="entry name" value="Proteasome_sua/b"/>
</dbReference>
<reference evidence="5" key="1">
    <citation type="submission" date="2021-01" db="EMBL/GenBank/DDBJ databases">
        <authorList>
            <person name="Corre E."/>
            <person name="Pelletier E."/>
            <person name="Niang G."/>
            <person name="Scheremetjew M."/>
            <person name="Finn R."/>
            <person name="Kale V."/>
            <person name="Holt S."/>
            <person name="Cochrane G."/>
            <person name="Meng A."/>
            <person name="Brown T."/>
            <person name="Cohen L."/>
        </authorList>
    </citation>
    <scope>NUCLEOTIDE SEQUENCE</scope>
    <source>
        <strain evidence="5">Pop2</strain>
    </source>
</reference>
<accession>A0A7S2EI74</accession>
<keyword evidence="1" id="KW-0963">Cytoplasm</keyword>
<keyword evidence="3" id="KW-0378">Hydrolase</keyword>
<dbReference type="GO" id="GO:0005839">
    <property type="term" value="C:proteasome core complex"/>
    <property type="evidence" value="ECO:0007669"/>
    <property type="project" value="InterPro"/>
</dbReference>
<keyword evidence="2" id="KW-0645">Protease</keyword>
<evidence type="ECO:0000313" key="5">
    <source>
        <dbReference type="EMBL" id="CAD9336882.1"/>
    </source>
</evidence>
<evidence type="ECO:0000256" key="1">
    <source>
        <dbReference type="ARBA" id="ARBA00022490"/>
    </source>
</evidence>
<feature type="compositionally biased region" description="Low complexity" evidence="4">
    <location>
        <begin position="309"/>
        <end position="323"/>
    </location>
</feature>
<evidence type="ECO:0000256" key="2">
    <source>
        <dbReference type="ARBA" id="ARBA00022670"/>
    </source>
</evidence>
<feature type="compositionally biased region" description="Polar residues" evidence="4">
    <location>
        <begin position="324"/>
        <end position="343"/>
    </location>
</feature>
<dbReference type="GO" id="GO:0051603">
    <property type="term" value="P:proteolysis involved in protein catabolic process"/>
    <property type="evidence" value="ECO:0007669"/>
    <property type="project" value="InterPro"/>
</dbReference>
<dbReference type="PANTHER" id="PTHR32194">
    <property type="entry name" value="METALLOPROTEASE TLDD"/>
    <property type="match status" value="1"/>
</dbReference>
<organism evidence="5">
    <name type="scientific">Ditylum brightwellii</name>
    <dbReference type="NCBI Taxonomy" id="49249"/>
    <lineage>
        <taxon>Eukaryota</taxon>
        <taxon>Sar</taxon>
        <taxon>Stramenopiles</taxon>
        <taxon>Ochrophyta</taxon>
        <taxon>Bacillariophyta</taxon>
        <taxon>Mediophyceae</taxon>
        <taxon>Lithodesmiophycidae</taxon>
        <taxon>Lithodesmiales</taxon>
        <taxon>Lithodesmiaceae</taxon>
        <taxon>Ditylum</taxon>
    </lineage>
</organism>
<protein>
    <recommendedName>
        <fullName evidence="6">Proteasome endopeptidase complex</fullName>
    </recommendedName>
</protein>
<feature type="compositionally biased region" description="Basic and acidic residues" evidence="4">
    <location>
        <begin position="105"/>
        <end position="118"/>
    </location>
</feature>
<dbReference type="GO" id="GO:0008233">
    <property type="term" value="F:peptidase activity"/>
    <property type="evidence" value="ECO:0007669"/>
    <property type="project" value="UniProtKB-KW"/>
</dbReference>
<dbReference type="SUPFAM" id="SSF56235">
    <property type="entry name" value="N-terminal nucleophile aminohydrolases (Ntn hydrolases)"/>
    <property type="match status" value="2"/>
</dbReference>
<dbReference type="PANTHER" id="PTHR32194:SF0">
    <property type="entry name" value="ATP-DEPENDENT PROTEASE SUBUNIT HSLV"/>
    <property type="match status" value="1"/>
</dbReference>
<feature type="region of interest" description="Disordered" evidence="4">
    <location>
        <begin position="105"/>
        <end position="139"/>
    </location>
</feature>
<gene>
    <name evidence="5" type="ORF">DBRI1063_LOCUS14501</name>
</gene>
<dbReference type="GO" id="GO:0005737">
    <property type="term" value="C:cytoplasm"/>
    <property type="evidence" value="ECO:0007669"/>
    <property type="project" value="TreeGrafter"/>
</dbReference>
<sequence length="343" mass="37810">MTITKTTTKYHAGYRMKGYQFFLLLLFIFIITISNIPDCNAKTHPEVSMGTTILAVRYKDGAIVAADTRTSVSGYVSNRFASKLTFVLDRDVDCYVKPYRLEEMGDDKKEEDTTKSTDDNNNNSIIPSQPPPPTETSTEASTCCICRSGSAADTQYLADEVRCELVSRQILYRTRGTVTNAAKLLRSMLVNDQSMSAGLICTGYDHVLKRGVIYSLSPSGSLFELPVWAAGGSGSTYILGHIDSHMPHGEDDMKHWEEKDAVEFVMNAIQLAIDRDGSSGGFVRVYVINRWGKKSIVRYPRSSAQKLLSSNDNSDDGGISSPSQNQRVFSSVSLKNFASPSPI</sequence>
<dbReference type="InterPro" id="IPR029055">
    <property type="entry name" value="Ntn_hydrolases_N"/>
</dbReference>
<evidence type="ECO:0000256" key="4">
    <source>
        <dbReference type="SAM" id="MobiDB-lite"/>
    </source>
</evidence>
<feature type="region of interest" description="Disordered" evidence="4">
    <location>
        <begin position="307"/>
        <end position="343"/>
    </location>
</feature>
<dbReference type="EMBL" id="HBGN01022743">
    <property type="protein sequence ID" value="CAD9336882.1"/>
    <property type="molecule type" value="Transcribed_RNA"/>
</dbReference>
<dbReference type="Pfam" id="PF00227">
    <property type="entry name" value="Proteasome"/>
    <property type="match status" value="2"/>
</dbReference>
<evidence type="ECO:0008006" key="6">
    <source>
        <dbReference type="Google" id="ProtNLM"/>
    </source>
</evidence>
<proteinExistence type="predicted"/>